<accession>A0A6G3MEG5</accession>
<dbReference type="PANTHER" id="PTHR43511">
    <property type="match status" value="1"/>
</dbReference>
<evidence type="ECO:0000256" key="7">
    <source>
        <dbReference type="ARBA" id="ARBA00023579"/>
    </source>
</evidence>
<dbReference type="Gene3D" id="3.90.550.10">
    <property type="entry name" value="Spore Coat Polysaccharide Biosynthesis Protein SpsA, Chain A"/>
    <property type="match status" value="1"/>
</dbReference>
<evidence type="ECO:0000313" key="9">
    <source>
        <dbReference type="EMBL" id="NDJ92336.1"/>
    </source>
</evidence>
<keyword evidence="5 9" id="KW-0808">Transferase</keyword>
<evidence type="ECO:0000256" key="2">
    <source>
        <dbReference type="ARBA" id="ARBA00011823"/>
    </source>
</evidence>
<dbReference type="GO" id="GO:0006011">
    <property type="term" value="P:UDP-alpha-D-glucose metabolic process"/>
    <property type="evidence" value="ECO:0007669"/>
    <property type="project" value="InterPro"/>
</dbReference>
<evidence type="ECO:0000256" key="1">
    <source>
        <dbReference type="ARBA" id="ARBA00010401"/>
    </source>
</evidence>
<dbReference type="GO" id="GO:0005978">
    <property type="term" value="P:glycogen biosynthetic process"/>
    <property type="evidence" value="ECO:0007669"/>
    <property type="project" value="UniProtKB-UniPathway"/>
</dbReference>
<keyword evidence="6 9" id="KW-0548">Nucleotidyltransferase</keyword>
<comment type="similarity">
    <text evidence="1">Belongs to the UDPGP type 1 family.</text>
</comment>
<evidence type="ECO:0000256" key="5">
    <source>
        <dbReference type="ARBA" id="ARBA00022679"/>
    </source>
</evidence>
<dbReference type="UniPathway" id="UPA00164"/>
<name>A0A6G3MEG5_HENSL</name>
<organism evidence="9">
    <name type="scientific">Henneguya salminicola</name>
    <name type="common">Myxosporean</name>
    <dbReference type="NCBI Taxonomy" id="69463"/>
    <lineage>
        <taxon>Eukaryota</taxon>
        <taxon>Metazoa</taxon>
        <taxon>Cnidaria</taxon>
        <taxon>Myxozoa</taxon>
        <taxon>Myxosporea</taxon>
        <taxon>Bivalvulida</taxon>
        <taxon>Platysporina</taxon>
        <taxon>Myxobolidae</taxon>
        <taxon>Henneguya</taxon>
    </lineage>
</organism>
<dbReference type="SUPFAM" id="SSF53448">
    <property type="entry name" value="Nucleotide-diphospho-sugar transferases"/>
    <property type="match status" value="1"/>
</dbReference>
<evidence type="ECO:0000256" key="8">
    <source>
        <dbReference type="ARBA" id="ARBA00047432"/>
    </source>
</evidence>
<proteinExistence type="inferred from homology"/>
<evidence type="ECO:0000256" key="3">
    <source>
        <dbReference type="ARBA" id="ARBA00012415"/>
    </source>
</evidence>
<dbReference type="Pfam" id="PF01704">
    <property type="entry name" value="UDPGP"/>
    <property type="match status" value="1"/>
</dbReference>
<dbReference type="EC" id="2.7.7.9" evidence="3"/>
<dbReference type="InterPro" id="IPR029044">
    <property type="entry name" value="Nucleotide-diphossugar_trans"/>
</dbReference>
<dbReference type="AlphaFoldDB" id="A0A6G3MEG5"/>
<comment type="function">
    <text evidence="7">UTP--glucose-1-phosphate uridylyltransferase catalyzing the conversion of glucose-1-phosphate into UDP-glucose, a crucial precursor for the production of glycogen.</text>
</comment>
<reference evidence="9" key="1">
    <citation type="submission" date="2018-11" db="EMBL/GenBank/DDBJ databases">
        <title>Henneguya salminicola genome and transcriptome.</title>
        <authorList>
            <person name="Yahalomi D."/>
            <person name="Atkinson S.D."/>
            <person name="Neuhof M."/>
            <person name="Chang E.S."/>
            <person name="Philippe H."/>
            <person name="Cartwright P."/>
            <person name="Bartholomew J.L."/>
            <person name="Huchon D."/>
        </authorList>
    </citation>
    <scope>NUCLEOTIDE SEQUENCE</scope>
    <source>
        <strain evidence="9">Hz1</strain>
        <tissue evidence="9">Whole</tissue>
    </source>
</reference>
<dbReference type="GO" id="GO:0003983">
    <property type="term" value="F:UTP:glucose-1-phosphate uridylyltransferase activity"/>
    <property type="evidence" value="ECO:0007669"/>
    <property type="project" value="UniProtKB-EC"/>
</dbReference>
<comment type="subunit">
    <text evidence="2">Homooctamer.</text>
</comment>
<comment type="catalytic activity">
    <reaction evidence="8">
        <text>alpha-D-glucose 1-phosphate + UTP + H(+) = UDP-alpha-D-glucose + diphosphate</text>
        <dbReference type="Rhea" id="RHEA:19889"/>
        <dbReference type="ChEBI" id="CHEBI:15378"/>
        <dbReference type="ChEBI" id="CHEBI:33019"/>
        <dbReference type="ChEBI" id="CHEBI:46398"/>
        <dbReference type="ChEBI" id="CHEBI:58601"/>
        <dbReference type="ChEBI" id="CHEBI:58885"/>
        <dbReference type="EC" id="2.7.7.9"/>
    </reaction>
    <physiologicalReaction direction="left-to-right" evidence="8">
        <dbReference type="Rhea" id="RHEA:19890"/>
    </physiologicalReaction>
</comment>
<sequence length="286" mass="32960">MKFPYIKNYYLNNSDDLRKQKSFCENELNNILEKLPEKDKFQKYFAGFVNLYSNFLSTTPLIWENVNSLPSERMKHYDSLADFSETLSENILKRLVVIKLNGGLGTTMGCSYPKSLITVRDGMNFLDISMLQLNTLNKKFNSSIPLVLMNSFSTHSETLRTLHKYSNCETKIYTFMQSQYPRISGDTLLPICTSETIKDNTCWYPPGHGNFYEAFYESGLMKKFIDQGRDIAFISNIDNLGATVDLKILQMMSQDTNNNSEIQFVMEVTNKTKADVKVNLFSCFFV</sequence>
<dbReference type="InterPro" id="IPR016267">
    <property type="entry name" value="UDPGP_trans"/>
</dbReference>
<evidence type="ECO:0000256" key="6">
    <source>
        <dbReference type="ARBA" id="ARBA00022695"/>
    </source>
</evidence>
<protein>
    <recommendedName>
        <fullName evidence="4">UTP--glucose-1-phosphate uridylyltransferase</fullName>
        <ecNumber evidence="3">2.7.7.9</ecNumber>
    </recommendedName>
</protein>
<dbReference type="EMBL" id="GHBP01000496">
    <property type="protein sequence ID" value="NDJ92336.1"/>
    <property type="molecule type" value="Transcribed_RNA"/>
</dbReference>
<evidence type="ECO:0000256" key="4">
    <source>
        <dbReference type="ARBA" id="ARBA00019048"/>
    </source>
</evidence>
<dbReference type="InterPro" id="IPR002618">
    <property type="entry name" value="UDPGP_fam"/>
</dbReference>